<keyword evidence="5" id="KW-1185">Reference proteome</keyword>
<feature type="signal peptide" evidence="2">
    <location>
        <begin position="1"/>
        <end position="18"/>
    </location>
</feature>
<evidence type="ECO:0000259" key="3">
    <source>
        <dbReference type="PROSITE" id="PS50198"/>
    </source>
</evidence>
<proteinExistence type="predicted"/>
<feature type="domain" description="PpiC" evidence="3">
    <location>
        <begin position="177"/>
        <end position="219"/>
    </location>
</feature>
<keyword evidence="1 4" id="KW-0413">Isomerase</keyword>
<dbReference type="InterPro" id="IPR000297">
    <property type="entry name" value="PPIase_PpiC"/>
</dbReference>
<dbReference type="EMBL" id="JACHIG010000007">
    <property type="protein sequence ID" value="MBB5033764.1"/>
    <property type="molecule type" value="Genomic_DNA"/>
</dbReference>
<dbReference type="Pfam" id="PF13145">
    <property type="entry name" value="Rotamase_2"/>
    <property type="match status" value="1"/>
</dbReference>
<evidence type="ECO:0000256" key="2">
    <source>
        <dbReference type="SAM" id="SignalP"/>
    </source>
</evidence>
<dbReference type="PANTHER" id="PTHR47245:SF3">
    <property type="entry name" value="PEPTIDYL-PROLYL CIS-TRANS ISOMERASE, PPIC-TYPE-RELATED"/>
    <property type="match status" value="1"/>
</dbReference>
<gene>
    <name evidence="4" type="ORF">HNQ65_003354</name>
</gene>
<reference evidence="4 5" key="1">
    <citation type="submission" date="2020-08" db="EMBL/GenBank/DDBJ databases">
        <title>Genomic Encyclopedia of Type Strains, Phase IV (KMG-IV): sequencing the most valuable type-strain genomes for metagenomic binning, comparative biology and taxonomic classification.</title>
        <authorList>
            <person name="Goeker M."/>
        </authorList>
    </citation>
    <scope>NUCLEOTIDE SEQUENCE [LARGE SCALE GENOMIC DNA]</scope>
    <source>
        <strain evidence="4 5">DSM 12252</strain>
    </source>
</reference>
<accession>A0A7W7YCS2</accession>
<dbReference type="PANTHER" id="PTHR47245">
    <property type="entry name" value="PEPTIDYLPROLYL ISOMERASE"/>
    <property type="match status" value="1"/>
</dbReference>
<dbReference type="RefSeq" id="WP_184340898.1">
    <property type="nucleotide sequence ID" value="NZ_JACHIG010000007.1"/>
</dbReference>
<dbReference type="PROSITE" id="PS50198">
    <property type="entry name" value="PPIC_PPIASE_2"/>
    <property type="match status" value="1"/>
</dbReference>
<keyword evidence="2" id="KW-0732">Signal</keyword>
<protein>
    <submittedName>
        <fullName evidence="4">Parvulin-like peptidyl-prolyl isomerase</fullName>
    </submittedName>
</protein>
<feature type="chain" id="PRO_5031318001" evidence="2">
    <location>
        <begin position="19"/>
        <end position="277"/>
    </location>
</feature>
<keyword evidence="1" id="KW-0697">Rotamase</keyword>
<dbReference type="InterPro" id="IPR046357">
    <property type="entry name" value="PPIase_dom_sf"/>
</dbReference>
<evidence type="ECO:0000313" key="5">
    <source>
        <dbReference type="Proteomes" id="UP000590740"/>
    </source>
</evidence>
<dbReference type="Gene3D" id="3.10.50.40">
    <property type="match status" value="1"/>
</dbReference>
<dbReference type="AlphaFoldDB" id="A0A7W7YCS2"/>
<dbReference type="SUPFAM" id="SSF54534">
    <property type="entry name" value="FKBP-like"/>
    <property type="match status" value="1"/>
</dbReference>
<organism evidence="4 5">
    <name type="scientific">Prosthecobacter vanneervenii</name>
    <dbReference type="NCBI Taxonomy" id="48466"/>
    <lineage>
        <taxon>Bacteria</taxon>
        <taxon>Pseudomonadati</taxon>
        <taxon>Verrucomicrobiota</taxon>
        <taxon>Verrucomicrobiia</taxon>
        <taxon>Verrucomicrobiales</taxon>
        <taxon>Verrucomicrobiaceae</taxon>
        <taxon>Prosthecobacter</taxon>
    </lineage>
</organism>
<evidence type="ECO:0000313" key="4">
    <source>
        <dbReference type="EMBL" id="MBB5033764.1"/>
    </source>
</evidence>
<evidence type="ECO:0000256" key="1">
    <source>
        <dbReference type="PROSITE-ProRule" id="PRU00278"/>
    </source>
</evidence>
<dbReference type="InterPro" id="IPR050245">
    <property type="entry name" value="PrsA_foldase"/>
</dbReference>
<dbReference type="GO" id="GO:0003755">
    <property type="term" value="F:peptidyl-prolyl cis-trans isomerase activity"/>
    <property type="evidence" value="ECO:0007669"/>
    <property type="project" value="UniProtKB-KW"/>
</dbReference>
<sequence>MKCVLHLLPLLMLTAATAADEGLLVRAGGAEITVEDVRASLETLDARQLTAVREDKTLLEQVVRSFIAQRLVLQQALERKWNEEPEVIARLKRAHDTALTQSFLESVAQPPAHYPDEEDLKAAYAKSQAALLVPRTYRLAQLFVPLEKDATPQAQQQAEEKIHAAAARMPADPKLVEIGWLSESQIQPEIRGRMPVLKPGAVSPPIRLDDGWHILKVLEMREAHTPTLDQVRSRLRAALRSERLRENTEAYLARLLKENPIVLDQTALARVLPGAAH</sequence>
<dbReference type="SUPFAM" id="SSF109998">
    <property type="entry name" value="Triger factor/SurA peptide-binding domain-like"/>
    <property type="match status" value="1"/>
</dbReference>
<dbReference type="Proteomes" id="UP000590740">
    <property type="component" value="Unassembled WGS sequence"/>
</dbReference>
<name>A0A7W7YCS2_9BACT</name>
<comment type="caution">
    <text evidence="4">The sequence shown here is derived from an EMBL/GenBank/DDBJ whole genome shotgun (WGS) entry which is preliminary data.</text>
</comment>
<dbReference type="InterPro" id="IPR027304">
    <property type="entry name" value="Trigger_fact/SurA_dom_sf"/>
</dbReference>